<dbReference type="GO" id="GO:0070063">
    <property type="term" value="F:RNA polymerase binding"/>
    <property type="evidence" value="ECO:0007669"/>
    <property type="project" value="InterPro"/>
</dbReference>
<evidence type="ECO:0000256" key="1">
    <source>
        <dbReference type="SAM" id="MobiDB-lite"/>
    </source>
</evidence>
<evidence type="ECO:0000313" key="4">
    <source>
        <dbReference type="Proteomes" id="UP000193224"/>
    </source>
</evidence>
<dbReference type="PIRSF" id="PIRSF006092">
    <property type="entry name" value="GreA_GreB"/>
    <property type="match status" value="1"/>
</dbReference>
<gene>
    <name evidence="3" type="primary">greA_2</name>
    <name evidence="3" type="ORF">ROA7745_03517</name>
</gene>
<dbReference type="AlphaFoldDB" id="A0A1X7BVY6"/>
<keyword evidence="3" id="KW-0251">Elongation factor</keyword>
<dbReference type="SUPFAM" id="SSF54534">
    <property type="entry name" value="FKBP-like"/>
    <property type="match status" value="1"/>
</dbReference>
<dbReference type="EMBL" id="FWXB01000015">
    <property type="protein sequence ID" value="SMC13660.1"/>
    <property type="molecule type" value="Genomic_DNA"/>
</dbReference>
<accession>A0A1X7BVY6</accession>
<feature type="region of interest" description="Disordered" evidence="1">
    <location>
        <begin position="1"/>
        <end position="29"/>
    </location>
</feature>
<dbReference type="Pfam" id="PF01272">
    <property type="entry name" value="GreA_GreB"/>
    <property type="match status" value="1"/>
</dbReference>
<protein>
    <submittedName>
        <fullName evidence="3">Transcription elongation factor GreA</fullName>
    </submittedName>
</protein>
<proteinExistence type="predicted"/>
<dbReference type="PANTHER" id="PTHR30437:SF6">
    <property type="entry name" value="TRANSCRIPTION ELONGATION FACTOR GREB"/>
    <property type="match status" value="1"/>
</dbReference>
<dbReference type="GO" id="GO:0003746">
    <property type="term" value="F:translation elongation factor activity"/>
    <property type="evidence" value="ECO:0007669"/>
    <property type="project" value="UniProtKB-KW"/>
</dbReference>
<dbReference type="FunFam" id="3.10.50.30:FF:000001">
    <property type="entry name" value="Transcription elongation factor GreA"/>
    <property type="match status" value="1"/>
</dbReference>
<feature type="domain" description="Transcription elongation factor GreA/GreB C-terminal" evidence="2">
    <location>
        <begin position="90"/>
        <end position="162"/>
    </location>
</feature>
<dbReference type="InterPro" id="IPR036953">
    <property type="entry name" value="GreA/GreB_C_sf"/>
</dbReference>
<organism evidence="3 4">
    <name type="scientific">Roseovarius aestuarii</name>
    <dbReference type="NCBI Taxonomy" id="475083"/>
    <lineage>
        <taxon>Bacteria</taxon>
        <taxon>Pseudomonadati</taxon>
        <taxon>Pseudomonadota</taxon>
        <taxon>Alphaproteobacteria</taxon>
        <taxon>Rhodobacterales</taxon>
        <taxon>Roseobacteraceae</taxon>
        <taxon>Roseovarius</taxon>
    </lineage>
</organism>
<keyword evidence="3" id="KW-0648">Protein biosynthesis</keyword>
<keyword evidence="4" id="KW-1185">Reference proteome</keyword>
<evidence type="ECO:0000259" key="2">
    <source>
        <dbReference type="Pfam" id="PF01272"/>
    </source>
</evidence>
<reference evidence="3 4" key="1">
    <citation type="submission" date="2017-03" db="EMBL/GenBank/DDBJ databases">
        <authorList>
            <person name="Afonso C.L."/>
            <person name="Miller P.J."/>
            <person name="Scott M.A."/>
            <person name="Spackman E."/>
            <person name="Goraichik I."/>
            <person name="Dimitrov K.M."/>
            <person name="Suarez D.L."/>
            <person name="Swayne D.E."/>
        </authorList>
    </citation>
    <scope>NUCLEOTIDE SEQUENCE [LARGE SCALE GENOMIC DNA]</scope>
    <source>
        <strain evidence="3 4">CECT 7745</strain>
    </source>
</reference>
<dbReference type="InterPro" id="IPR001437">
    <property type="entry name" value="Tscrpt_elong_fac_GreA/B_C"/>
</dbReference>
<dbReference type="Gene3D" id="3.10.50.30">
    <property type="entry name" value="Transcription elongation factor, GreA/GreB, C-terminal domain"/>
    <property type="match status" value="1"/>
</dbReference>
<evidence type="ECO:0000313" key="3">
    <source>
        <dbReference type="EMBL" id="SMC13660.1"/>
    </source>
</evidence>
<dbReference type="GO" id="GO:0032784">
    <property type="term" value="P:regulation of DNA-templated transcription elongation"/>
    <property type="evidence" value="ECO:0007669"/>
    <property type="project" value="InterPro"/>
</dbReference>
<dbReference type="OrthoDB" id="9808774at2"/>
<dbReference type="GO" id="GO:0006354">
    <property type="term" value="P:DNA-templated transcription elongation"/>
    <property type="evidence" value="ECO:0007669"/>
    <property type="project" value="TreeGrafter"/>
</dbReference>
<dbReference type="Proteomes" id="UP000193224">
    <property type="component" value="Unassembled WGS sequence"/>
</dbReference>
<dbReference type="InterPro" id="IPR023459">
    <property type="entry name" value="Tscrpt_elong_fac_GreA/B_fam"/>
</dbReference>
<dbReference type="RefSeq" id="WP_085801588.1">
    <property type="nucleotide sequence ID" value="NZ_FWXB01000015.1"/>
</dbReference>
<dbReference type="GO" id="GO:0003677">
    <property type="term" value="F:DNA binding"/>
    <property type="evidence" value="ECO:0007669"/>
    <property type="project" value="InterPro"/>
</dbReference>
<dbReference type="PANTHER" id="PTHR30437">
    <property type="entry name" value="TRANSCRIPTION ELONGATION FACTOR GREA"/>
    <property type="match status" value="1"/>
</dbReference>
<sequence>MNKAFTKEEDGSTPERLPDLPISEHPNHVTPRGLAQLRERQSVLEAEVARLRNNREFLDDLYPLAVAERDLRYIEARLSSAILVTPPDSASQVSFGTTVTVEDENGKRARYTIVGEDEAAPENGLIAAFSPLARALMEAVIGDIVEWPKPAGTVELEILKIEV</sequence>
<name>A0A1X7BVY6_9RHOB</name>
<feature type="compositionally biased region" description="Basic and acidic residues" evidence="1">
    <location>
        <begin position="1"/>
        <end position="10"/>
    </location>
</feature>